<sequence length="295" mass="32456">MYRTLAETANDRSVKFAAQEGLLCLVSGSNARPMLPEGVQLSTASYFEATNSSPSIVEGSLKLQGSFFDSELRQSGEWTPRLVEELSLLVRTLRIAIKDEKPFDTRYAAVKSLNGFQHTWQLKPSHHHLMPPLLDLYLVVYDALNDDDDEIRETAAKSATRILASEAKGLSSHDVVPLVASQKLVAFMTTSHRSSPKLCAQAVSRLTAGNVTANSHIQHVDTVLIQAKKEDTALFAEEKRNLYVDEVREALLWSQVLKQLSVKALPKPLVAKFAQWVSQGIATLTEAAQAEVDGA</sequence>
<dbReference type="PANTHER" id="PTHR14387">
    <property type="entry name" value="THADA/DEATH RECEPTOR INTERACTING PROTEIN"/>
    <property type="match status" value="1"/>
</dbReference>
<organism evidence="1 2">
    <name type="scientific">Cryomyces antarcticus</name>
    <dbReference type="NCBI Taxonomy" id="329879"/>
    <lineage>
        <taxon>Eukaryota</taxon>
        <taxon>Fungi</taxon>
        <taxon>Dikarya</taxon>
        <taxon>Ascomycota</taxon>
        <taxon>Pezizomycotina</taxon>
        <taxon>Dothideomycetes</taxon>
        <taxon>Dothideomycetes incertae sedis</taxon>
        <taxon>Cryomyces</taxon>
    </lineage>
</organism>
<evidence type="ECO:0000313" key="1">
    <source>
        <dbReference type="EMBL" id="KAK5196785.1"/>
    </source>
</evidence>
<dbReference type="InterPro" id="IPR051954">
    <property type="entry name" value="tRNA_methyltransferase_THADA"/>
</dbReference>
<reference evidence="1 2" key="1">
    <citation type="submission" date="2023-08" db="EMBL/GenBank/DDBJ databases">
        <title>Black Yeasts Isolated from many extreme environments.</title>
        <authorList>
            <person name="Coleine C."/>
            <person name="Stajich J.E."/>
            <person name="Selbmann L."/>
        </authorList>
    </citation>
    <scope>NUCLEOTIDE SEQUENCE [LARGE SCALE GENOMIC DNA]</scope>
    <source>
        <strain evidence="1 2">CCFEE 536</strain>
    </source>
</reference>
<feature type="non-terminal residue" evidence="1">
    <location>
        <position position="295"/>
    </location>
</feature>
<dbReference type="InterPro" id="IPR011989">
    <property type="entry name" value="ARM-like"/>
</dbReference>
<proteinExistence type="predicted"/>
<dbReference type="SUPFAM" id="SSF48371">
    <property type="entry name" value="ARM repeat"/>
    <property type="match status" value="1"/>
</dbReference>
<gene>
    <name evidence="1" type="ORF">LTR16_006659</name>
</gene>
<protein>
    <submittedName>
        <fullName evidence="1">Uncharacterized protein</fullName>
    </submittedName>
</protein>
<dbReference type="Gene3D" id="1.25.10.10">
    <property type="entry name" value="Leucine-rich Repeat Variant"/>
    <property type="match status" value="1"/>
</dbReference>
<dbReference type="Pfam" id="PF26523">
    <property type="entry name" value="Trm732_C"/>
    <property type="match status" value="1"/>
</dbReference>
<comment type="caution">
    <text evidence="1">The sequence shown here is derived from an EMBL/GenBank/DDBJ whole genome shotgun (WGS) entry which is preliminary data.</text>
</comment>
<name>A0ABR0LNH6_9PEZI</name>
<dbReference type="Proteomes" id="UP001357485">
    <property type="component" value="Unassembled WGS sequence"/>
</dbReference>
<evidence type="ECO:0000313" key="2">
    <source>
        <dbReference type="Proteomes" id="UP001357485"/>
    </source>
</evidence>
<dbReference type="PANTHER" id="PTHR14387:SF0">
    <property type="entry name" value="DUF2428 DOMAIN-CONTAINING PROTEIN"/>
    <property type="match status" value="1"/>
</dbReference>
<accession>A0ABR0LNH6</accession>
<dbReference type="InterPro" id="IPR016024">
    <property type="entry name" value="ARM-type_fold"/>
</dbReference>
<dbReference type="EMBL" id="JAVRRA010017698">
    <property type="protein sequence ID" value="KAK5196785.1"/>
    <property type="molecule type" value="Genomic_DNA"/>
</dbReference>
<keyword evidence="2" id="KW-1185">Reference proteome</keyword>